<proteinExistence type="predicted"/>
<sequence>MIDGSNPDANLPVHAMVTIKGLLPNNKDVSKTVDLDIVFIVDKSRSMEGNRMETMKNLILHLINSILKENHRLGVVSFDDKAIRLIELMPATKNNKERASNIVKGIKTSGETNTYEGLLVVLQMAYEGGRRACVMLFTDGNPNVGVIEPDEIIQKIIAETNALKARSPTSQVDLHTFGIFDYQDRQDFLPNLAEKVGEGNYHNVDNRTDLATAFAYVVSTAINQIAEAIQITISPTSDRVQIEDALTQFRQIREEDQLIIKIPTLADQQSRHIPLKLIVLPTKEKANYEELLRVEMTYKNVITHSEEKCDEYLYVARTHHWNEENPDVIEQHNRVNVAKKMKRALKYVKEDNRYDTIEELKEAEDIIQESITKDSSLSMCMRNELAKLILMAKNNLETVKMPLEESAKSHWHEKGGWSSCYLTRKEETMITVVKRNTTTD</sequence>
<dbReference type="PANTHER" id="PTHR10579">
    <property type="entry name" value="CALCIUM-ACTIVATED CHLORIDE CHANNEL REGULATOR"/>
    <property type="match status" value="1"/>
</dbReference>
<name>A0A7D9LBI3_PARCT</name>
<comment type="caution">
    <text evidence="1">The sequence shown here is derived from an EMBL/GenBank/DDBJ whole genome shotgun (WGS) entry which is preliminary data.</text>
</comment>
<dbReference type="SMART" id="SM00327">
    <property type="entry name" value="VWA"/>
    <property type="match status" value="1"/>
</dbReference>
<dbReference type="AlphaFoldDB" id="A0A7D9LBI3"/>
<dbReference type="PANTHER" id="PTHR10579:SF43">
    <property type="entry name" value="ZINC FINGER (C3HC4-TYPE RING FINGER) FAMILY PROTEIN"/>
    <property type="match status" value="1"/>
</dbReference>
<reference evidence="1" key="1">
    <citation type="submission" date="2020-04" db="EMBL/GenBank/DDBJ databases">
        <authorList>
            <person name="Alioto T."/>
            <person name="Alioto T."/>
            <person name="Gomez Garrido J."/>
        </authorList>
    </citation>
    <scope>NUCLEOTIDE SEQUENCE</scope>
    <source>
        <strain evidence="1">A484AB</strain>
    </source>
</reference>
<gene>
    <name evidence="1" type="ORF">PACLA_8A064211</name>
</gene>
<keyword evidence="2" id="KW-1185">Reference proteome</keyword>
<dbReference type="PROSITE" id="PS50234">
    <property type="entry name" value="VWFA"/>
    <property type="match status" value="1"/>
</dbReference>
<dbReference type="Pfam" id="PF00092">
    <property type="entry name" value="VWA"/>
    <property type="match status" value="1"/>
</dbReference>
<dbReference type="OrthoDB" id="687730at2759"/>
<dbReference type="Proteomes" id="UP001152795">
    <property type="component" value="Unassembled WGS sequence"/>
</dbReference>
<dbReference type="SUPFAM" id="SSF53300">
    <property type="entry name" value="vWA-like"/>
    <property type="match status" value="1"/>
</dbReference>
<protein>
    <submittedName>
        <fullName evidence="1">Uncharacterized protein</fullName>
    </submittedName>
</protein>
<dbReference type="InterPro" id="IPR036465">
    <property type="entry name" value="vWFA_dom_sf"/>
</dbReference>
<dbReference type="EMBL" id="CACRXK020014968">
    <property type="protein sequence ID" value="CAB4027700.1"/>
    <property type="molecule type" value="Genomic_DNA"/>
</dbReference>
<accession>A0A7D9LBI3</accession>
<organism evidence="1 2">
    <name type="scientific">Paramuricea clavata</name>
    <name type="common">Red gorgonian</name>
    <name type="synonym">Violescent sea-whip</name>
    <dbReference type="NCBI Taxonomy" id="317549"/>
    <lineage>
        <taxon>Eukaryota</taxon>
        <taxon>Metazoa</taxon>
        <taxon>Cnidaria</taxon>
        <taxon>Anthozoa</taxon>
        <taxon>Octocorallia</taxon>
        <taxon>Malacalcyonacea</taxon>
        <taxon>Plexauridae</taxon>
        <taxon>Paramuricea</taxon>
    </lineage>
</organism>
<dbReference type="InterPro" id="IPR002035">
    <property type="entry name" value="VWF_A"/>
</dbReference>
<evidence type="ECO:0000313" key="1">
    <source>
        <dbReference type="EMBL" id="CAB4027700.1"/>
    </source>
</evidence>
<evidence type="ECO:0000313" key="2">
    <source>
        <dbReference type="Proteomes" id="UP001152795"/>
    </source>
</evidence>
<dbReference type="Gene3D" id="3.40.50.410">
    <property type="entry name" value="von Willebrand factor, type A domain"/>
    <property type="match status" value="1"/>
</dbReference>
<dbReference type="InterPro" id="IPR051266">
    <property type="entry name" value="CLCR"/>
</dbReference>
<dbReference type="CDD" id="cd00198">
    <property type="entry name" value="vWFA"/>
    <property type="match status" value="1"/>
</dbReference>